<dbReference type="SUPFAM" id="SSF50494">
    <property type="entry name" value="Trypsin-like serine proteases"/>
    <property type="match status" value="1"/>
</dbReference>
<evidence type="ECO:0000259" key="2">
    <source>
        <dbReference type="PROSITE" id="PS50240"/>
    </source>
</evidence>
<dbReference type="PRINTS" id="PR00722">
    <property type="entry name" value="CHYMOTRYPSIN"/>
</dbReference>
<evidence type="ECO:0000256" key="1">
    <source>
        <dbReference type="SAM" id="SignalP"/>
    </source>
</evidence>
<comment type="caution">
    <text evidence="3">The sequence shown here is derived from an EMBL/GenBank/DDBJ whole genome shotgun (WGS) entry which is preliminary data.</text>
</comment>
<dbReference type="InterPro" id="IPR051333">
    <property type="entry name" value="CLIP_Serine_Protease"/>
</dbReference>
<dbReference type="GO" id="GO:0006508">
    <property type="term" value="P:proteolysis"/>
    <property type="evidence" value="ECO:0007669"/>
    <property type="project" value="InterPro"/>
</dbReference>
<protein>
    <submittedName>
        <fullName evidence="3">Esterase</fullName>
    </submittedName>
</protein>
<evidence type="ECO:0000313" key="3">
    <source>
        <dbReference type="EMBL" id="GIF94239.1"/>
    </source>
</evidence>
<dbReference type="Gene3D" id="2.40.10.10">
    <property type="entry name" value="Trypsin-like serine proteases"/>
    <property type="match status" value="1"/>
</dbReference>
<accession>A0A8J3KFS6</accession>
<dbReference type="InterPro" id="IPR001314">
    <property type="entry name" value="Peptidase_S1A"/>
</dbReference>
<proteinExistence type="predicted"/>
<dbReference type="InterPro" id="IPR009003">
    <property type="entry name" value="Peptidase_S1_PA"/>
</dbReference>
<dbReference type="Pfam" id="PF00089">
    <property type="entry name" value="Trypsin"/>
    <property type="match status" value="1"/>
</dbReference>
<dbReference type="Proteomes" id="UP000619293">
    <property type="component" value="Unassembled WGS sequence"/>
</dbReference>
<feature type="chain" id="PRO_5035220224" evidence="1">
    <location>
        <begin position="36"/>
        <end position="262"/>
    </location>
</feature>
<evidence type="ECO:0000313" key="4">
    <source>
        <dbReference type="Proteomes" id="UP000619293"/>
    </source>
</evidence>
<dbReference type="InterPro" id="IPR043504">
    <property type="entry name" value="Peptidase_S1_PA_chymotrypsin"/>
</dbReference>
<organism evidence="3 4">
    <name type="scientific">Catellatospora chokoriensis</name>
    <dbReference type="NCBI Taxonomy" id="310353"/>
    <lineage>
        <taxon>Bacteria</taxon>
        <taxon>Bacillati</taxon>
        <taxon>Actinomycetota</taxon>
        <taxon>Actinomycetes</taxon>
        <taxon>Micromonosporales</taxon>
        <taxon>Micromonosporaceae</taxon>
        <taxon>Catellatospora</taxon>
    </lineage>
</organism>
<keyword evidence="4" id="KW-1185">Reference proteome</keyword>
<dbReference type="PROSITE" id="PS00134">
    <property type="entry name" value="TRYPSIN_HIS"/>
    <property type="match status" value="1"/>
</dbReference>
<dbReference type="PANTHER" id="PTHR24260:SF136">
    <property type="entry name" value="GH08193P-RELATED"/>
    <property type="match status" value="1"/>
</dbReference>
<dbReference type="AlphaFoldDB" id="A0A8J3KFS6"/>
<gene>
    <name evidence="3" type="ORF">Cch02nite_76830</name>
</gene>
<feature type="signal peptide" evidence="1">
    <location>
        <begin position="1"/>
        <end position="35"/>
    </location>
</feature>
<dbReference type="EMBL" id="BONG01000087">
    <property type="protein sequence ID" value="GIF94239.1"/>
    <property type="molecule type" value="Genomic_DNA"/>
</dbReference>
<dbReference type="PANTHER" id="PTHR24260">
    <property type="match status" value="1"/>
</dbReference>
<dbReference type="InterPro" id="IPR018114">
    <property type="entry name" value="TRYPSIN_HIS"/>
</dbReference>
<sequence length="262" mass="27489">MDVTSKHRIRRAGLLLTSTIIAAGLGIFPAGPAHAVANSDVVPNGQFRFAVKLTMTGIPTADGGRRNSACSGALIAPQWIVTAGHCFRDFNGVRVERPVADLTTATVGRADLTTDIGHVATVIAVRQSPTTDLALAKLSFPIRDIRPLALNRKTPKAGDVLRITGFGSLTSANPVPSPQLRTGQVTVVTVTEPSVGVTALAPAPDTSACPYDSGAPYFMEHGKGRPTLVSVESGGPSCPHSLEERTSRVDNIAEWIKVIIRG</sequence>
<name>A0A8J3KFS6_9ACTN</name>
<dbReference type="RefSeq" id="WP_239121021.1">
    <property type="nucleotide sequence ID" value="NZ_BAAALB010000030.1"/>
</dbReference>
<dbReference type="InterPro" id="IPR001254">
    <property type="entry name" value="Trypsin_dom"/>
</dbReference>
<keyword evidence="1" id="KW-0732">Signal</keyword>
<dbReference type="GO" id="GO:0004252">
    <property type="term" value="F:serine-type endopeptidase activity"/>
    <property type="evidence" value="ECO:0007669"/>
    <property type="project" value="InterPro"/>
</dbReference>
<reference evidence="3 4" key="1">
    <citation type="submission" date="2021-01" db="EMBL/GenBank/DDBJ databases">
        <title>Whole genome shotgun sequence of Catellatospora chokoriensis NBRC 107358.</title>
        <authorList>
            <person name="Komaki H."/>
            <person name="Tamura T."/>
        </authorList>
    </citation>
    <scope>NUCLEOTIDE SEQUENCE [LARGE SCALE GENOMIC DNA]</scope>
    <source>
        <strain evidence="3 4">NBRC 107358</strain>
    </source>
</reference>
<feature type="domain" description="Peptidase S1" evidence="2">
    <location>
        <begin position="21"/>
        <end position="261"/>
    </location>
</feature>
<dbReference type="PROSITE" id="PS50240">
    <property type="entry name" value="TRYPSIN_DOM"/>
    <property type="match status" value="1"/>
</dbReference>
<dbReference type="SMART" id="SM00020">
    <property type="entry name" value="Tryp_SPc"/>
    <property type="match status" value="1"/>
</dbReference>